<comment type="caution">
    <text evidence="2">The sequence shown here is derived from an EMBL/GenBank/DDBJ whole genome shotgun (WGS) entry which is preliminary data.</text>
</comment>
<keyword evidence="3" id="KW-1185">Reference proteome</keyword>
<dbReference type="InterPro" id="IPR051549">
    <property type="entry name" value="PEP_Utilizing_Enz"/>
</dbReference>
<feature type="non-terminal residue" evidence="2">
    <location>
        <position position="586"/>
    </location>
</feature>
<evidence type="ECO:0000259" key="1">
    <source>
        <dbReference type="Pfam" id="PF00391"/>
    </source>
</evidence>
<dbReference type="Gene3D" id="3.50.30.10">
    <property type="entry name" value="Phosphohistidine domain"/>
    <property type="match status" value="1"/>
</dbReference>
<accession>A0A1S1NN27</accession>
<protein>
    <recommendedName>
        <fullName evidence="1">PEP-utilising enzyme mobile domain-containing protein</fullName>
    </recommendedName>
</protein>
<dbReference type="PANTHER" id="PTHR43615:SF1">
    <property type="entry name" value="PPDK_N DOMAIN-CONTAINING PROTEIN"/>
    <property type="match status" value="1"/>
</dbReference>
<dbReference type="SUPFAM" id="SSF52009">
    <property type="entry name" value="Phosphohistidine domain"/>
    <property type="match status" value="1"/>
</dbReference>
<dbReference type="PANTHER" id="PTHR43615">
    <property type="entry name" value="PHOSPHOENOLPYRUVATE SYNTHASE-RELATED"/>
    <property type="match status" value="1"/>
</dbReference>
<gene>
    <name evidence="2" type="ORF">BKN37_05830</name>
</gene>
<dbReference type="Proteomes" id="UP000179734">
    <property type="component" value="Unassembled WGS sequence"/>
</dbReference>
<dbReference type="InterPro" id="IPR036637">
    <property type="entry name" value="Phosphohistidine_dom_sf"/>
</dbReference>
<organism evidence="2 3">
    <name type="scientific">Mycobacterium talmoniae</name>
    <dbReference type="NCBI Taxonomy" id="1858794"/>
    <lineage>
        <taxon>Bacteria</taxon>
        <taxon>Bacillati</taxon>
        <taxon>Actinomycetota</taxon>
        <taxon>Actinomycetes</taxon>
        <taxon>Mycobacteriales</taxon>
        <taxon>Mycobacteriaceae</taxon>
        <taxon>Mycobacterium</taxon>
    </lineage>
</organism>
<sequence length="586" mass="62557">MTQENRMPLSETDVSAQTVVGEPPNALHSVSPNEASWSSINLAEAVPGVMTPLCASAWIPASEIGLRMPFYAMGVLARRRRHIPADPAERITNVFYGRMAVRVDFLCDIGDLIPGQSGEALSRDFFGFVPPTFVSRPSMRRLPFIVLRYPRMLARAAKNMERLRAETDVWWTSAIATTPAVSVAEAQDRINAGVERFAEALAQQSLMAAGVIQPVFEQLTALASAAGVDASVLLRGHREHEESVVLQDLWDVSRNRLSLEEFLARHGYHGPGEGELSARSWREDPTPVVRLIEQYRAMGDDRAPGMGHAADAAAREEAEACLLGSVGAIGRVKARLILRLARRFVPLRGVGKVAYLQGVDVVRAAARHIGAELVAQGRLDEADDTFYLTREEITGDLHDDLRARVAERRSLRARYQSLDVPSSWTGQPIATRRKEVSAADASTLSGVGASPGVVVGKARVVFDPSDVDVQDGEILVAHTTDPSWVSLMFLSQALVVDIGGMMSHAAVVARELGIPCVMNVANGTQVLATGDVVRVDGAAGIVEIVERAEGGGGGTRGGGAPRSGLFIPLSLSAACVWGGGGGGGGC</sequence>
<dbReference type="InterPro" id="IPR008279">
    <property type="entry name" value="PEP-util_enz_mobile_dom"/>
</dbReference>
<dbReference type="GO" id="GO:0016772">
    <property type="term" value="F:transferase activity, transferring phosphorus-containing groups"/>
    <property type="evidence" value="ECO:0007669"/>
    <property type="project" value="InterPro"/>
</dbReference>
<proteinExistence type="predicted"/>
<evidence type="ECO:0000313" key="3">
    <source>
        <dbReference type="Proteomes" id="UP000179734"/>
    </source>
</evidence>
<dbReference type="AlphaFoldDB" id="A0A1S1NN27"/>
<evidence type="ECO:0000313" key="2">
    <source>
        <dbReference type="EMBL" id="OHV05462.1"/>
    </source>
</evidence>
<feature type="domain" description="PEP-utilising enzyme mobile" evidence="1">
    <location>
        <begin position="470"/>
        <end position="540"/>
    </location>
</feature>
<reference evidence="2 3" key="1">
    <citation type="submission" date="2016-10" db="EMBL/GenBank/DDBJ databases">
        <title>Genome sequence of Mycobacterium talmonii.</title>
        <authorList>
            <person name="Greninger A.L."/>
            <person name="Elliott B."/>
            <person name="Vasireddy S."/>
            <person name="Vasireddy R."/>
        </authorList>
    </citation>
    <scope>NUCLEOTIDE SEQUENCE [LARGE SCALE GENOMIC DNA]</scope>
    <source>
        <strain evidence="3">NE-TNMC-100812</strain>
    </source>
</reference>
<dbReference type="EMBL" id="MLQM01000017">
    <property type="protein sequence ID" value="OHV05462.1"/>
    <property type="molecule type" value="Genomic_DNA"/>
</dbReference>
<dbReference type="Pfam" id="PF00391">
    <property type="entry name" value="PEP-utilizers"/>
    <property type="match status" value="1"/>
</dbReference>
<name>A0A1S1NN27_9MYCO</name>